<evidence type="ECO:0000259" key="1">
    <source>
        <dbReference type="Pfam" id="PF04287"/>
    </source>
</evidence>
<dbReference type="PANTHER" id="PTHR39586:SF1">
    <property type="entry name" value="CYTOPLASMIC PROTEIN"/>
    <property type="match status" value="1"/>
</dbReference>
<protein>
    <submittedName>
        <fullName evidence="2">YqcC family protein</fullName>
    </submittedName>
</protein>
<organism evidence="2 3">
    <name type="scientific">Pseudoalteromonas viridis</name>
    <dbReference type="NCBI Taxonomy" id="339617"/>
    <lineage>
        <taxon>Bacteria</taxon>
        <taxon>Pseudomonadati</taxon>
        <taxon>Pseudomonadota</taxon>
        <taxon>Gammaproteobacteria</taxon>
        <taxon>Alteromonadales</taxon>
        <taxon>Pseudoalteromonadaceae</taxon>
        <taxon>Pseudoalteromonas</taxon>
    </lineage>
</organism>
<feature type="domain" description="YqcC-like" evidence="1">
    <location>
        <begin position="7"/>
        <end position="99"/>
    </location>
</feature>
<dbReference type="InterPro" id="IPR036814">
    <property type="entry name" value="YqcC-like_sf"/>
</dbReference>
<reference evidence="2 3" key="1">
    <citation type="submission" date="2021-03" db="EMBL/GenBank/DDBJ databases">
        <title>Complete Genome of Pseudoalteromonas viridis Strain BBR56, a new biocontrol bacterial candidate.</title>
        <authorList>
            <person name="Handayani D.P."/>
            <person name="Isnansetyo A."/>
            <person name="Istiqomah I."/>
            <person name="Jumina J."/>
        </authorList>
    </citation>
    <scope>NUCLEOTIDE SEQUENCE [LARGE SCALE GENOMIC DNA]</scope>
    <source>
        <strain evidence="2 3">BBR56</strain>
    </source>
</reference>
<evidence type="ECO:0000313" key="2">
    <source>
        <dbReference type="EMBL" id="QTL35558.1"/>
    </source>
</evidence>
<keyword evidence="3" id="KW-1185">Reference proteome</keyword>
<name>A0ABX7V3V9_9GAMM</name>
<dbReference type="RefSeq" id="WP_209052408.1">
    <property type="nucleotide sequence ID" value="NZ_CP072425.1"/>
</dbReference>
<dbReference type="EMBL" id="CP072425">
    <property type="protein sequence ID" value="QTL35558.1"/>
    <property type="molecule type" value="Genomic_DNA"/>
</dbReference>
<dbReference type="Pfam" id="PF04287">
    <property type="entry name" value="DUF446"/>
    <property type="match status" value="1"/>
</dbReference>
<sequence>MDHPVWHLLDELERTLREAELWQTEPVPAQALLSVQPFSCDTLRFEQWLQFVFIVKMRALIQSGAALPANMAIAPMAEVSFAQHPNYKALQSVLQRLDSAVSESAPC</sequence>
<dbReference type="Gene3D" id="1.20.1440.40">
    <property type="entry name" value="YqcC-like"/>
    <property type="match status" value="1"/>
</dbReference>
<dbReference type="InterPro" id="IPR023376">
    <property type="entry name" value="YqcC-like_dom"/>
</dbReference>
<dbReference type="Proteomes" id="UP000665025">
    <property type="component" value="Chromosome 1"/>
</dbReference>
<evidence type="ECO:0000313" key="3">
    <source>
        <dbReference type="Proteomes" id="UP000665025"/>
    </source>
</evidence>
<gene>
    <name evidence="2" type="ORF">J5X90_00340</name>
</gene>
<dbReference type="PIRSF" id="PIRSF006257">
    <property type="entry name" value="UCP006257"/>
    <property type="match status" value="1"/>
</dbReference>
<accession>A0ABX7V3V9</accession>
<dbReference type="InterPro" id="IPR007384">
    <property type="entry name" value="UCP006257"/>
</dbReference>
<dbReference type="PANTHER" id="PTHR39586">
    <property type="entry name" value="CYTOPLASMIC PROTEIN-RELATED"/>
    <property type="match status" value="1"/>
</dbReference>
<proteinExistence type="predicted"/>
<dbReference type="SUPFAM" id="SSF158452">
    <property type="entry name" value="YqcC-like"/>
    <property type="match status" value="1"/>
</dbReference>